<gene>
    <name evidence="1" type="ORF">TM448A00171_0029</name>
    <name evidence="2" type="ORF">TM448B00200_0058</name>
</gene>
<reference evidence="1" key="1">
    <citation type="submission" date="2020-03" db="EMBL/GenBank/DDBJ databases">
        <title>The deep terrestrial virosphere.</title>
        <authorList>
            <person name="Holmfeldt K."/>
            <person name="Nilsson E."/>
            <person name="Simone D."/>
            <person name="Lopez-Fernandez M."/>
            <person name="Wu X."/>
            <person name="de Brujin I."/>
            <person name="Lundin D."/>
            <person name="Andersson A."/>
            <person name="Bertilsson S."/>
            <person name="Dopson M."/>
        </authorList>
    </citation>
    <scope>NUCLEOTIDE SEQUENCE</scope>
    <source>
        <strain evidence="1">TM448A00171</strain>
        <strain evidence="2">TM448B00200</strain>
    </source>
</reference>
<protein>
    <submittedName>
        <fullName evidence="1">Uncharacterized protein</fullName>
    </submittedName>
</protein>
<evidence type="ECO:0000313" key="2">
    <source>
        <dbReference type="EMBL" id="QJH94351.1"/>
    </source>
</evidence>
<accession>A0A6H1ZCV5</accession>
<proteinExistence type="predicted"/>
<dbReference type="EMBL" id="MT144599">
    <property type="protein sequence ID" value="QJH94351.1"/>
    <property type="molecule type" value="Genomic_DNA"/>
</dbReference>
<dbReference type="EMBL" id="MT143984">
    <property type="protein sequence ID" value="QJA45010.1"/>
    <property type="molecule type" value="Genomic_DNA"/>
</dbReference>
<dbReference type="AlphaFoldDB" id="A0A6H1ZCV5"/>
<sequence>MKRYLIAGLLCLILAFSVFATGIEIGGGVSKFTADDTYVPYTGADKAVNLGSQTLTTTGTASFGATTVIGNTLTTGNITTTGSIGAGNIGTTNLVVGSIITGESDLRLQGNQEYIGGATITTDTGSLTFTPGGQATVTINNALVVGNSFEATPSAITSVSSAGGITVTAHNMRVTGEAAGIDITANPQIADGANGEIVRLWFESDTNTIKLDDGTGLQLAGGQSFTGGLGDYIELTYFSDVDVWRECSRSDN</sequence>
<organism evidence="1">
    <name type="scientific">viral metagenome</name>
    <dbReference type="NCBI Taxonomy" id="1070528"/>
    <lineage>
        <taxon>unclassified sequences</taxon>
        <taxon>metagenomes</taxon>
        <taxon>organismal metagenomes</taxon>
    </lineage>
</organism>
<evidence type="ECO:0000313" key="1">
    <source>
        <dbReference type="EMBL" id="QJA45010.1"/>
    </source>
</evidence>
<name>A0A6H1ZCV5_9ZZZZ</name>